<dbReference type="RefSeq" id="WP_256531728.1">
    <property type="nucleotide sequence ID" value="NZ_CP101824.1"/>
</dbReference>
<accession>A0ABD5NJY1</accession>
<sequence length="141" mass="15556">MRDRTVPRSIVDLVYRGVGQVTRTIQRVRTLDSDLLETDGSYLLVVDTPGADTAALDIRYLEGQIQVVVDRPRTTDTTYRTRFLGRSTTLAADIALPDDAVVDPETATARLDSLGTVKIELPKETAADEDRPQGEEIPIDD</sequence>
<dbReference type="Proteomes" id="UP001595846">
    <property type="component" value="Unassembled WGS sequence"/>
</dbReference>
<feature type="region of interest" description="Disordered" evidence="1">
    <location>
        <begin position="121"/>
        <end position="141"/>
    </location>
</feature>
<dbReference type="Gene3D" id="2.60.40.790">
    <property type="match status" value="1"/>
</dbReference>
<reference evidence="2 3" key="1">
    <citation type="journal article" date="2019" name="Int. J. Syst. Evol. Microbiol.">
        <title>The Global Catalogue of Microorganisms (GCM) 10K type strain sequencing project: providing services to taxonomists for standard genome sequencing and annotation.</title>
        <authorList>
            <consortium name="The Broad Institute Genomics Platform"/>
            <consortium name="The Broad Institute Genome Sequencing Center for Infectious Disease"/>
            <person name="Wu L."/>
            <person name="Ma J."/>
        </authorList>
    </citation>
    <scope>NUCLEOTIDE SEQUENCE [LARGE SCALE GENOMIC DNA]</scope>
    <source>
        <strain evidence="2 3">IBRC-M 10256</strain>
    </source>
</reference>
<dbReference type="AlphaFoldDB" id="A0ABD5NJY1"/>
<dbReference type="SUPFAM" id="SSF49764">
    <property type="entry name" value="HSP20-like chaperones"/>
    <property type="match status" value="1"/>
</dbReference>
<name>A0ABD5NJY1_9EURY</name>
<dbReference type="EMBL" id="JBHSAQ010000001">
    <property type="protein sequence ID" value="MFC3957348.1"/>
    <property type="molecule type" value="Genomic_DNA"/>
</dbReference>
<proteinExistence type="predicted"/>
<evidence type="ECO:0000313" key="2">
    <source>
        <dbReference type="EMBL" id="MFC3957348.1"/>
    </source>
</evidence>
<feature type="compositionally biased region" description="Basic and acidic residues" evidence="1">
    <location>
        <begin position="121"/>
        <end position="134"/>
    </location>
</feature>
<comment type="caution">
    <text evidence="2">The sequence shown here is derived from an EMBL/GenBank/DDBJ whole genome shotgun (WGS) entry which is preliminary data.</text>
</comment>
<evidence type="ECO:0000256" key="1">
    <source>
        <dbReference type="SAM" id="MobiDB-lite"/>
    </source>
</evidence>
<dbReference type="GeneID" id="73904482"/>
<protein>
    <submittedName>
        <fullName evidence="2">Hsp20/alpha crystallin family protein</fullName>
    </submittedName>
</protein>
<dbReference type="CDD" id="cd06464">
    <property type="entry name" value="ACD_sHsps-like"/>
    <property type="match status" value="1"/>
</dbReference>
<organism evidence="2 3">
    <name type="scientific">Halovivax cerinus</name>
    <dbReference type="NCBI Taxonomy" id="1487865"/>
    <lineage>
        <taxon>Archaea</taxon>
        <taxon>Methanobacteriati</taxon>
        <taxon>Methanobacteriota</taxon>
        <taxon>Stenosarchaea group</taxon>
        <taxon>Halobacteria</taxon>
        <taxon>Halobacteriales</taxon>
        <taxon>Natrialbaceae</taxon>
        <taxon>Halovivax</taxon>
    </lineage>
</organism>
<keyword evidence="3" id="KW-1185">Reference proteome</keyword>
<evidence type="ECO:0000313" key="3">
    <source>
        <dbReference type="Proteomes" id="UP001595846"/>
    </source>
</evidence>
<gene>
    <name evidence="2" type="ORF">ACFOUR_03035</name>
</gene>
<dbReference type="InterPro" id="IPR008978">
    <property type="entry name" value="HSP20-like_chaperone"/>
</dbReference>